<dbReference type="EMBL" id="DSTX01000002">
    <property type="protein sequence ID" value="HFK20032.1"/>
    <property type="molecule type" value="Genomic_DNA"/>
</dbReference>
<keyword evidence="1" id="KW-0472">Membrane</keyword>
<gene>
    <name evidence="2" type="ORF">ENS19_01995</name>
</gene>
<sequence>MSTEPRSKPQRTVGFGSFLVILIALVLVIAFAGYIYYTDMERYNTLQQGYTQQGQVIASLNSNLSVLASQYEALASNFSTLQNQYRELQLIVNLQKNQTIASNRVIYLVANGYDSIDFEPPHAGYIQVQITATAPISLLLTNYKYGITLDYPVAGTTFSSASFKLPVLDGMNYLQFFGPSSSSVSITINATLFY</sequence>
<comment type="caution">
    <text evidence="2">The sequence shown here is derived from an EMBL/GenBank/DDBJ whole genome shotgun (WGS) entry which is preliminary data.</text>
</comment>
<proteinExistence type="predicted"/>
<protein>
    <submittedName>
        <fullName evidence="2">Uncharacterized protein</fullName>
    </submittedName>
</protein>
<organism evidence="2">
    <name type="scientific">Candidatus Methanomethylicus mesodigestus</name>
    <dbReference type="NCBI Taxonomy" id="1867258"/>
    <lineage>
        <taxon>Archaea</taxon>
        <taxon>Thermoproteota</taxon>
        <taxon>Methanosuratincolia</taxon>
        <taxon>Candidatus Methanomethylicales</taxon>
        <taxon>Candidatus Methanomethylicaceae</taxon>
        <taxon>Candidatus Methanomethylicus</taxon>
    </lineage>
</organism>
<dbReference type="AlphaFoldDB" id="A0A7C3ISA7"/>
<evidence type="ECO:0000313" key="2">
    <source>
        <dbReference type="EMBL" id="HFK20032.1"/>
    </source>
</evidence>
<evidence type="ECO:0000256" key="1">
    <source>
        <dbReference type="SAM" id="Phobius"/>
    </source>
</evidence>
<accession>A0A7C3ISA7</accession>
<feature type="transmembrane region" description="Helical" evidence="1">
    <location>
        <begin position="12"/>
        <end position="37"/>
    </location>
</feature>
<keyword evidence="1" id="KW-0812">Transmembrane</keyword>
<keyword evidence="1" id="KW-1133">Transmembrane helix</keyword>
<reference evidence="2" key="1">
    <citation type="journal article" date="2020" name="mSystems">
        <title>Genome- and Community-Level Interaction Insights into Carbon Utilization and Element Cycling Functions of Hydrothermarchaeota in Hydrothermal Sediment.</title>
        <authorList>
            <person name="Zhou Z."/>
            <person name="Liu Y."/>
            <person name="Xu W."/>
            <person name="Pan J."/>
            <person name="Luo Z.H."/>
            <person name="Li M."/>
        </authorList>
    </citation>
    <scope>NUCLEOTIDE SEQUENCE [LARGE SCALE GENOMIC DNA]</scope>
    <source>
        <strain evidence="2">SpSt-468</strain>
    </source>
</reference>
<name>A0A7C3ISA7_9CREN</name>